<gene>
    <name evidence="2" type="ORF">L3556_09255</name>
</gene>
<keyword evidence="3" id="KW-1185">Reference proteome</keyword>
<evidence type="ECO:0000256" key="1">
    <source>
        <dbReference type="SAM" id="Phobius"/>
    </source>
</evidence>
<name>A0ABT6EZW4_9SYNE</name>
<protein>
    <submittedName>
        <fullName evidence="2">Uncharacterized protein</fullName>
    </submittedName>
</protein>
<evidence type="ECO:0000313" key="3">
    <source>
        <dbReference type="Proteomes" id="UP001154265"/>
    </source>
</evidence>
<keyword evidence="1" id="KW-0812">Transmembrane</keyword>
<accession>A0ABT6EZW4</accession>
<keyword evidence="1" id="KW-1133">Transmembrane helix</keyword>
<dbReference type="RefSeq" id="WP_277866990.1">
    <property type="nucleotide sequence ID" value="NZ_JAKKUT010000002.1"/>
</dbReference>
<dbReference type="Proteomes" id="UP001154265">
    <property type="component" value="Unassembled WGS sequence"/>
</dbReference>
<comment type="caution">
    <text evidence="2">The sequence shown here is derived from an EMBL/GenBank/DDBJ whole genome shotgun (WGS) entry which is preliminary data.</text>
</comment>
<dbReference type="EMBL" id="JAKKUT010000002">
    <property type="protein sequence ID" value="MDG2991111.1"/>
    <property type="molecule type" value="Genomic_DNA"/>
</dbReference>
<feature type="transmembrane region" description="Helical" evidence="1">
    <location>
        <begin position="45"/>
        <end position="63"/>
    </location>
</feature>
<sequence>MKEEHQGFRWQEGRWLIQLFLISLIMAIALKTIALTYPLPNTVPVVWACITLPALLTGIFLIYSSKRHNN</sequence>
<organism evidence="2 3">
    <name type="scientific">Candidatus Synechococcus calcipolaris G9</name>
    <dbReference type="NCBI Taxonomy" id="1497997"/>
    <lineage>
        <taxon>Bacteria</taxon>
        <taxon>Bacillati</taxon>
        <taxon>Cyanobacteriota</taxon>
        <taxon>Cyanophyceae</taxon>
        <taxon>Synechococcales</taxon>
        <taxon>Synechococcaceae</taxon>
        <taxon>Synechococcus</taxon>
    </lineage>
</organism>
<keyword evidence="1" id="KW-0472">Membrane</keyword>
<proteinExistence type="predicted"/>
<reference evidence="2" key="1">
    <citation type="journal article" date="2022" name="Genome Biol. Evol.">
        <title>A New Gene Family Diagnostic for Intracellular Biomineralization of Amorphous Ca Carbonates by Cyanobacteria.</title>
        <authorList>
            <person name="Benzerara K."/>
            <person name="Duprat E."/>
            <person name="Bitard-Feildel T."/>
            <person name="Caumes G."/>
            <person name="Cassier-Chauvat C."/>
            <person name="Chauvat F."/>
            <person name="Dezi M."/>
            <person name="Diop S.I."/>
            <person name="Gaschignard G."/>
            <person name="Gorgen S."/>
            <person name="Gugger M."/>
            <person name="Lopez-Garcia P."/>
            <person name="Millet M."/>
            <person name="Skouri-Panet F."/>
            <person name="Moreira D."/>
            <person name="Callebaut I."/>
        </authorList>
    </citation>
    <scope>NUCLEOTIDE SEQUENCE</scope>
    <source>
        <strain evidence="2">G9</strain>
    </source>
</reference>
<reference evidence="2" key="2">
    <citation type="submission" date="2022-01" db="EMBL/GenBank/DDBJ databases">
        <authorList>
            <person name="Zivanovic Y."/>
            <person name="Moreira D."/>
            <person name="Lopez-Garcia P."/>
        </authorList>
    </citation>
    <scope>NUCLEOTIDE SEQUENCE</scope>
    <source>
        <strain evidence="2">G9</strain>
    </source>
</reference>
<feature type="transmembrane region" description="Helical" evidence="1">
    <location>
        <begin position="15"/>
        <end position="39"/>
    </location>
</feature>
<evidence type="ECO:0000313" key="2">
    <source>
        <dbReference type="EMBL" id="MDG2991111.1"/>
    </source>
</evidence>